<dbReference type="STRING" id="348802.A0A0D2EW88"/>
<dbReference type="HOGENOM" id="CLU_020821_1_0_1"/>
<name>A0A0D2EW88_9EURO</name>
<feature type="transmembrane region" description="Helical" evidence="2">
    <location>
        <begin position="65"/>
        <end position="85"/>
    </location>
</feature>
<dbReference type="GeneID" id="25329675"/>
<evidence type="ECO:0000313" key="3">
    <source>
        <dbReference type="EMBL" id="KIW52099.1"/>
    </source>
</evidence>
<proteinExistence type="predicted"/>
<dbReference type="PANTHER" id="PTHR37576">
    <property type="entry name" value="DEFECT AT LOW TEMPERATURE PROTEIN 1"/>
    <property type="match status" value="1"/>
</dbReference>
<feature type="transmembrane region" description="Helical" evidence="2">
    <location>
        <begin position="30"/>
        <end position="53"/>
    </location>
</feature>
<dbReference type="PANTHER" id="PTHR37576:SF2">
    <property type="entry name" value="DEFECT AT LOW TEMPERATURE PROTEIN 1"/>
    <property type="match status" value="1"/>
</dbReference>
<dbReference type="OrthoDB" id="5357734at2759"/>
<keyword evidence="2" id="KW-0472">Membrane</keyword>
<accession>A0A0D2EW88</accession>
<dbReference type="InterPro" id="IPR021514">
    <property type="entry name" value="DUF3176"/>
</dbReference>
<feature type="transmembrane region" description="Helical" evidence="2">
    <location>
        <begin position="116"/>
        <end position="138"/>
    </location>
</feature>
<protein>
    <submittedName>
        <fullName evidence="3">Uncharacterized protein</fullName>
    </submittedName>
</protein>
<dbReference type="RefSeq" id="XP_013312683.1">
    <property type="nucleotide sequence ID" value="XM_013457229.1"/>
</dbReference>
<keyword evidence="2" id="KW-0812">Transmembrane</keyword>
<keyword evidence="4" id="KW-1185">Reference proteome</keyword>
<organism evidence="3 4">
    <name type="scientific">Exophiala xenobiotica</name>
    <dbReference type="NCBI Taxonomy" id="348802"/>
    <lineage>
        <taxon>Eukaryota</taxon>
        <taxon>Fungi</taxon>
        <taxon>Dikarya</taxon>
        <taxon>Ascomycota</taxon>
        <taxon>Pezizomycotina</taxon>
        <taxon>Eurotiomycetes</taxon>
        <taxon>Chaetothyriomycetidae</taxon>
        <taxon>Chaetothyriales</taxon>
        <taxon>Herpotrichiellaceae</taxon>
        <taxon>Exophiala</taxon>
    </lineage>
</organism>
<feature type="compositionally biased region" description="Basic and acidic residues" evidence="1">
    <location>
        <begin position="554"/>
        <end position="564"/>
    </location>
</feature>
<dbReference type="Proteomes" id="UP000054342">
    <property type="component" value="Unassembled WGS sequence"/>
</dbReference>
<feature type="compositionally biased region" description="Polar residues" evidence="1">
    <location>
        <begin position="537"/>
        <end position="546"/>
    </location>
</feature>
<reference evidence="3 4" key="1">
    <citation type="submission" date="2015-01" db="EMBL/GenBank/DDBJ databases">
        <title>The Genome Sequence of Exophiala xenobiotica CBS118157.</title>
        <authorList>
            <consortium name="The Broad Institute Genomics Platform"/>
            <person name="Cuomo C."/>
            <person name="de Hoog S."/>
            <person name="Gorbushina A."/>
            <person name="Stielow B."/>
            <person name="Teixiera M."/>
            <person name="Abouelleil A."/>
            <person name="Chapman S.B."/>
            <person name="Priest M."/>
            <person name="Young S.K."/>
            <person name="Wortman J."/>
            <person name="Nusbaum C."/>
            <person name="Birren B."/>
        </authorList>
    </citation>
    <scope>NUCLEOTIDE SEQUENCE [LARGE SCALE GENOMIC DNA]</scope>
    <source>
        <strain evidence="3 4">CBS 118157</strain>
    </source>
</reference>
<sequence length="564" mass="60201">MVLKKAASTFYSVIGSTRSLWQPASTHFPYSGFGALLLASAGVVVSVAILLASNGDDVRSWKFQPTVYISIASTVTNITVAYALFEGLNVAWWHKALKDGTVIGDLHRIWAFGNSVLAAIFCGRHINMIAIASIFVALCPINGPLLQRASTISNATVTSQQQLDLQVNKFVPRGFTGIVTSRSDSVNMLTSNFSTTARDYYSRSPIKLDSACTGTCKANVLGAGFYVNCSSYEVPYNVSGGSYDSPTVFGAWVDYAVFDNPTTFNLDVQIKPKAGCTDGSTSTVSLDPATTIWDDTVVGNLDALDTETHLSGTTTYGGLFLALANQYNTDLQFQFGGAIGWEFFGAQSESSIAYAHDVGGQPTCDVYFTDPLADFLQGARELIFRTAVATANSSDTQSVVAQASGSHTVYKTSYVFLALATLASGLAILSVLLTFNGFWRLGRKVSMSPLETAKAFDAPIMKEADSSAPAKALLNQVGGKPVKYGLVNDGAGFDTEVPLPYTESGFRDSPYNQTSHTRSGSLLRKFSGYNNISGSDIEMSTRTGSSMPAGAHLELADPKRVTTL</sequence>
<feature type="region of interest" description="Disordered" evidence="1">
    <location>
        <begin position="537"/>
        <end position="564"/>
    </location>
</feature>
<feature type="transmembrane region" description="Helical" evidence="2">
    <location>
        <begin position="414"/>
        <end position="439"/>
    </location>
</feature>
<dbReference type="EMBL" id="KN847321">
    <property type="protein sequence ID" value="KIW52099.1"/>
    <property type="molecule type" value="Genomic_DNA"/>
</dbReference>
<evidence type="ECO:0000256" key="2">
    <source>
        <dbReference type="SAM" id="Phobius"/>
    </source>
</evidence>
<gene>
    <name evidence="3" type="ORF">PV05_07767</name>
</gene>
<evidence type="ECO:0000313" key="4">
    <source>
        <dbReference type="Proteomes" id="UP000054342"/>
    </source>
</evidence>
<dbReference type="AlphaFoldDB" id="A0A0D2EW88"/>
<keyword evidence="2" id="KW-1133">Transmembrane helix</keyword>
<evidence type="ECO:0000256" key="1">
    <source>
        <dbReference type="SAM" id="MobiDB-lite"/>
    </source>
</evidence>
<dbReference type="Pfam" id="PF11374">
    <property type="entry name" value="DUF3176"/>
    <property type="match status" value="1"/>
</dbReference>